<reference evidence="2 3" key="1">
    <citation type="submission" date="2022-10" db="EMBL/GenBank/DDBJ databases">
        <title>The complete genomes of actinobacterial strains from the NBC collection.</title>
        <authorList>
            <person name="Joergensen T.S."/>
            <person name="Alvarez Arevalo M."/>
            <person name="Sterndorff E.B."/>
            <person name="Faurdal D."/>
            <person name="Vuksanovic O."/>
            <person name="Mourched A.-S."/>
            <person name="Charusanti P."/>
            <person name="Shaw S."/>
            <person name="Blin K."/>
            <person name="Weber T."/>
        </authorList>
    </citation>
    <scope>NUCLEOTIDE SEQUENCE [LARGE SCALE GENOMIC DNA]</scope>
    <source>
        <strain evidence="2 3">NBC_00123</strain>
    </source>
</reference>
<dbReference type="Proteomes" id="UP001622594">
    <property type="component" value="Chromosome"/>
</dbReference>
<name>A0ABZ1LBB4_9ACTN</name>
<evidence type="ECO:0000313" key="3">
    <source>
        <dbReference type="Proteomes" id="UP001622594"/>
    </source>
</evidence>
<feature type="region of interest" description="Disordered" evidence="1">
    <location>
        <begin position="1"/>
        <end position="49"/>
    </location>
</feature>
<evidence type="ECO:0000313" key="2">
    <source>
        <dbReference type="EMBL" id="WTR70638.1"/>
    </source>
</evidence>
<feature type="compositionally biased region" description="Low complexity" evidence="1">
    <location>
        <begin position="18"/>
        <end position="32"/>
    </location>
</feature>
<feature type="compositionally biased region" description="Polar residues" evidence="1">
    <location>
        <begin position="33"/>
        <end position="43"/>
    </location>
</feature>
<proteinExistence type="predicted"/>
<organism evidence="2 3">
    <name type="scientific">Streptomyces zaomyceticus</name>
    <dbReference type="NCBI Taxonomy" id="68286"/>
    <lineage>
        <taxon>Bacteria</taxon>
        <taxon>Bacillati</taxon>
        <taxon>Actinomycetota</taxon>
        <taxon>Actinomycetes</taxon>
        <taxon>Kitasatosporales</taxon>
        <taxon>Streptomycetaceae</taxon>
        <taxon>Streptomyces</taxon>
    </lineage>
</organism>
<gene>
    <name evidence="2" type="ORF">OG814_15810</name>
</gene>
<dbReference type="EMBL" id="CP108188">
    <property type="protein sequence ID" value="WTR70638.1"/>
    <property type="molecule type" value="Genomic_DNA"/>
</dbReference>
<dbReference type="RefSeq" id="WP_327163801.1">
    <property type="nucleotide sequence ID" value="NZ_CP108062.1"/>
</dbReference>
<sequence>MAETGHTTDNGAGDRARGGINVTNTGGNVTIGDHNTVTSTVTGTAPARDPRQEELLRAVRRLRADLGGVVPTEQTAALDAELSDAEDEIEGTGRADTGRLTRLRRALTDAGAVTGILASGVAVGQAVGTLLGG</sequence>
<protein>
    <recommendedName>
        <fullName evidence="4">DUF3618 domain-containing protein</fullName>
    </recommendedName>
</protein>
<evidence type="ECO:0008006" key="4">
    <source>
        <dbReference type="Google" id="ProtNLM"/>
    </source>
</evidence>
<keyword evidence="3" id="KW-1185">Reference proteome</keyword>
<accession>A0ABZ1LBB4</accession>
<feature type="compositionally biased region" description="Polar residues" evidence="1">
    <location>
        <begin position="1"/>
        <end position="10"/>
    </location>
</feature>
<evidence type="ECO:0000256" key="1">
    <source>
        <dbReference type="SAM" id="MobiDB-lite"/>
    </source>
</evidence>